<dbReference type="Pfam" id="PF00047">
    <property type="entry name" value="ig"/>
    <property type="match status" value="1"/>
</dbReference>
<dbReference type="InterPro" id="IPR013106">
    <property type="entry name" value="Ig_V-set"/>
</dbReference>
<feature type="domain" description="Ig-like" evidence="7">
    <location>
        <begin position="543"/>
        <end position="643"/>
    </location>
</feature>
<dbReference type="InterPro" id="IPR013151">
    <property type="entry name" value="Immunoglobulin_dom"/>
</dbReference>
<dbReference type="PANTHER" id="PTHR12207">
    <property type="entry name" value="V-SET AND TRANSMEMBRANE DOMAIN-CONTAINING PROTEIN"/>
    <property type="match status" value="1"/>
</dbReference>
<dbReference type="EMBL" id="JAHUTJ010000330">
    <property type="protein sequence ID" value="MED6263629.1"/>
    <property type="molecule type" value="Genomic_DNA"/>
</dbReference>
<dbReference type="InterPro" id="IPR051102">
    <property type="entry name" value="IgSF_V-set/TM_domain"/>
</dbReference>
<dbReference type="PANTHER" id="PTHR12207:SF25">
    <property type="entry name" value="IMMUNOGLOBULIN SUPERFAMILY MEMBER 2"/>
    <property type="match status" value="1"/>
</dbReference>
<dbReference type="PROSITE" id="PS50835">
    <property type="entry name" value="IG_LIKE"/>
    <property type="match status" value="6"/>
</dbReference>
<keyword evidence="3" id="KW-0393">Immunoglobulin domain</keyword>
<dbReference type="InterPro" id="IPR007110">
    <property type="entry name" value="Ig-like_dom"/>
</dbReference>
<dbReference type="Gene3D" id="2.60.40.10">
    <property type="entry name" value="Immunoglobulins"/>
    <property type="match status" value="6"/>
</dbReference>
<feature type="domain" description="Ig-like" evidence="7">
    <location>
        <begin position="287"/>
        <end position="392"/>
    </location>
</feature>
<dbReference type="Proteomes" id="UP001352852">
    <property type="component" value="Unassembled WGS sequence"/>
</dbReference>
<keyword evidence="2" id="KW-1015">Disulfide bond</keyword>
<organism evidence="8 9">
    <name type="scientific">Characodon lateralis</name>
    <dbReference type="NCBI Taxonomy" id="208331"/>
    <lineage>
        <taxon>Eukaryota</taxon>
        <taxon>Metazoa</taxon>
        <taxon>Chordata</taxon>
        <taxon>Craniata</taxon>
        <taxon>Vertebrata</taxon>
        <taxon>Euteleostomi</taxon>
        <taxon>Actinopterygii</taxon>
        <taxon>Neopterygii</taxon>
        <taxon>Teleostei</taxon>
        <taxon>Neoteleostei</taxon>
        <taxon>Acanthomorphata</taxon>
        <taxon>Ovalentaria</taxon>
        <taxon>Atherinomorphae</taxon>
        <taxon>Cyprinodontiformes</taxon>
        <taxon>Goodeidae</taxon>
        <taxon>Characodon</taxon>
    </lineage>
</organism>
<keyword evidence="5" id="KW-1133">Transmembrane helix</keyword>
<feature type="domain" description="Ig-like" evidence="7">
    <location>
        <begin position="820"/>
        <end position="898"/>
    </location>
</feature>
<reference evidence="8 9" key="1">
    <citation type="submission" date="2021-06" db="EMBL/GenBank/DDBJ databases">
        <authorList>
            <person name="Palmer J.M."/>
        </authorList>
    </citation>
    <scope>NUCLEOTIDE SEQUENCE [LARGE SCALE GENOMIC DNA]</scope>
    <source>
        <strain evidence="8 9">CL_MEX2019</strain>
        <tissue evidence="8">Muscle</tissue>
    </source>
</reference>
<feature type="domain" description="Ig-like" evidence="7">
    <location>
        <begin position="133"/>
        <end position="284"/>
    </location>
</feature>
<evidence type="ECO:0000256" key="1">
    <source>
        <dbReference type="ARBA" id="ARBA00022729"/>
    </source>
</evidence>
<protein>
    <recommendedName>
        <fullName evidence="7">Ig-like domain-containing protein</fullName>
    </recommendedName>
</protein>
<dbReference type="InterPro" id="IPR003599">
    <property type="entry name" value="Ig_sub"/>
</dbReference>
<accession>A0ABU7CLV2</accession>
<keyword evidence="5" id="KW-0472">Membrane</keyword>
<gene>
    <name evidence="8" type="ORF">CHARACLAT_006434</name>
</gene>
<comment type="caution">
    <text evidence="8">The sequence shown here is derived from an EMBL/GenBank/DDBJ whole genome shotgun (WGS) entry which is preliminary data.</text>
</comment>
<feature type="domain" description="Ig-like" evidence="7">
    <location>
        <begin position="666"/>
        <end position="794"/>
    </location>
</feature>
<evidence type="ECO:0000313" key="8">
    <source>
        <dbReference type="EMBL" id="MED6263629.1"/>
    </source>
</evidence>
<feature type="chain" id="PRO_5046041139" description="Ig-like domain-containing protein" evidence="6">
    <location>
        <begin position="26"/>
        <end position="1000"/>
    </location>
</feature>
<dbReference type="SMART" id="SM00406">
    <property type="entry name" value="IGv"/>
    <property type="match status" value="6"/>
</dbReference>
<evidence type="ECO:0000256" key="2">
    <source>
        <dbReference type="ARBA" id="ARBA00023157"/>
    </source>
</evidence>
<feature type="compositionally biased region" description="Polar residues" evidence="4">
    <location>
        <begin position="989"/>
        <end position="1000"/>
    </location>
</feature>
<evidence type="ECO:0000256" key="6">
    <source>
        <dbReference type="SAM" id="SignalP"/>
    </source>
</evidence>
<evidence type="ECO:0000313" key="9">
    <source>
        <dbReference type="Proteomes" id="UP001352852"/>
    </source>
</evidence>
<evidence type="ECO:0000256" key="4">
    <source>
        <dbReference type="SAM" id="MobiDB-lite"/>
    </source>
</evidence>
<feature type="signal peptide" evidence="6">
    <location>
        <begin position="1"/>
        <end position="25"/>
    </location>
</feature>
<keyword evidence="1 6" id="KW-0732">Signal</keyword>
<feature type="domain" description="Ig-like" evidence="7">
    <location>
        <begin position="420"/>
        <end position="532"/>
    </location>
</feature>
<proteinExistence type="predicted"/>
<keyword evidence="9" id="KW-1185">Reference proteome</keyword>
<sequence length="1000" mass="111688">MTFAVSSLWRPTSLILLGLFLRCEAQGVNTEIQAGPLYRVVGSQLSISCSASGFADEKLKKDFEFRLADSARPTVEINVISSADPDFSYNRFLSRIQTKAISITHVDPNSVIFEIKHLLKQDEGEYECTVINPEYILNGVYTAKTVVKVIDDSLSVTSSDSTTSLSFDEGESLTLTCQASTNTIQHVHLSLIWYLRKDGAQDAIPIISLDRDFTLTPGQGFEQRYKEEAISLDKLGEAEYRLQIAELALSDQGQIYCQAQEWIQDSDRSWYMIAQKNAEEITLTVKAKVVTDTSALGVNISAPLELQEGQELLLPCSINAKNLARRFFSLAWLWEGVELARIGPTGILTVKQEYSDREKDGELRATRTGNGKYLLRLKPVRTTHGGNYICRAWPEERGEDGNFKQGAAQDSQPQNVKISPTESELTVEMQTPVQTLLKGDRLRLVCKVEGVNGGLSIAWQRKSAQSLVYTSIISLSESGVTEKAEAFSSREVRVTRTSTKNFVFELDRVAPSDAGTYGCVVSETQNNGKTLSQSANVIVNSIDSLVKVSLKSRTPVVTLGTDVELMCKVSNYRIPVTLTWSLKTDDSNLNTILVLYSNGSISWSGDQHRYQVTVDNRADTVMHYLKILAASHREAGIYQCEVSVFLDNVHKKLPPSNPLKVMVQNPASKLALSSKPTITESINTDVQIDCKVTLRTSESSLYAVTWDLQQEDGSRKTILSSDRNALITFGPQIKESHRQRIGMRRTDGPTFELTIRQARMSDKGIYVCKVEEFLQDPQGEWFSLSYENSTTNLNVMELDTNLSIEKNEVEMNVSIAGDFSIPCHITQQSSNESQFQVTWFWQKDTEAKPIFTAYRNSTLQARIENVALRYGHPLPGHFDLIVVQSNAENSGLYFCEVEEWLYSFAYGWRKVAVERSGNLNVNVDAEGSARAMSDPAQMANIWMAVFVVTMFISFFIIMVLVVKMCKSKTSGGKKSANSLWMEPHRPESQMLSSESLKLEG</sequence>
<dbReference type="InterPro" id="IPR013783">
    <property type="entry name" value="Ig-like_fold"/>
</dbReference>
<dbReference type="SUPFAM" id="SSF48726">
    <property type="entry name" value="Immunoglobulin"/>
    <property type="match status" value="7"/>
</dbReference>
<feature type="transmembrane region" description="Helical" evidence="5">
    <location>
        <begin position="941"/>
        <end position="962"/>
    </location>
</feature>
<evidence type="ECO:0000256" key="3">
    <source>
        <dbReference type="ARBA" id="ARBA00023319"/>
    </source>
</evidence>
<keyword evidence="5" id="KW-0812">Transmembrane</keyword>
<dbReference type="CDD" id="cd00099">
    <property type="entry name" value="IgV"/>
    <property type="match status" value="1"/>
</dbReference>
<dbReference type="SMART" id="SM00409">
    <property type="entry name" value="IG"/>
    <property type="match status" value="7"/>
</dbReference>
<evidence type="ECO:0000256" key="5">
    <source>
        <dbReference type="SAM" id="Phobius"/>
    </source>
</evidence>
<name>A0ABU7CLV2_9TELE</name>
<evidence type="ECO:0000259" key="7">
    <source>
        <dbReference type="PROSITE" id="PS50835"/>
    </source>
</evidence>
<feature type="region of interest" description="Disordered" evidence="4">
    <location>
        <begin position="970"/>
        <end position="1000"/>
    </location>
</feature>
<dbReference type="Pfam" id="PF07686">
    <property type="entry name" value="V-set"/>
    <property type="match status" value="2"/>
</dbReference>
<dbReference type="InterPro" id="IPR036179">
    <property type="entry name" value="Ig-like_dom_sf"/>
</dbReference>